<reference evidence="4 5" key="1">
    <citation type="journal article" date="2016" name="Nat. Commun.">
        <title>Thousands of microbial genomes shed light on interconnected biogeochemical processes in an aquifer system.</title>
        <authorList>
            <person name="Anantharaman K."/>
            <person name="Brown C.T."/>
            <person name="Hug L.A."/>
            <person name="Sharon I."/>
            <person name="Castelle C.J."/>
            <person name="Probst A.J."/>
            <person name="Thomas B.C."/>
            <person name="Singh A."/>
            <person name="Wilkins M.J."/>
            <person name="Karaoz U."/>
            <person name="Brodie E.L."/>
            <person name="Williams K.H."/>
            <person name="Hubbard S.S."/>
            <person name="Banfield J.F."/>
        </authorList>
    </citation>
    <scope>NUCLEOTIDE SEQUENCE [LARGE SCALE GENOMIC DNA]</scope>
</reference>
<sequence>MFVPKFTITTKILYSISRIEVAKEFIENAPLIPRWEDQFREDAILRSVHHGTHVEGNSLDIAQVKEALLGGSIIARDRDIQEIINYRNVLKYIDDEFTDTHKPVDLGVILNTHKLIVNKVIDASHAGRFRDVQVVIRNSLTGHITYMPPTPDEVPDLMYQFIHWLNHSTNVDISPILKAGIAHYAINAIHPFIEGNGRTSRAVATTVLFKEGYDFKRFFSIEEYYDKDADRYYAHLQKVSGSGRTLLERDMTTWLEYFSEGLMIELEKIKIQVKKLSMDTRLKGKVGQIELNERQIKLFEFIEAHGQISNKEWRHLIPMVSDDTILRDLKFLIKKKLIKKSGSTKASVYKLK</sequence>
<dbReference type="PANTHER" id="PTHR13504">
    <property type="entry name" value="FIDO DOMAIN-CONTAINING PROTEIN DDB_G0283145"/>
    <property type="match status" value="1"/>
</dbReference>
<accession>A0A1G1WNJ5</accession>
<dbReference type="Proteomes" id="UP000177821">
    <property type="component" value="Unassembled WGS sequence"/>
</dbReference>
<name>A0A1G1WNJ5_9BACT</name>
<dbReference type="Gene3D" id="1.10.3290.10">
    <property type="entry name" value="Fido-like domain"/>
    <property type="match status" value="1"/>
</dbReference>
<dbReference type="PROSITE" id="PS51459">
    <property type="entry name" value="FIDO"/>
    <property type="match status" value="1"/>
</dbReference>
<comment type="caution">
    <text evidence="4">The sequence shown here is derived from an EMBL/GenBank/DDBJ whole genome shotgun (WGS) entry which is preliminary data.</text>
</comment>
<dbReference type="AlphaFoldDB" id="A0A1G1WNJ5"/>
<feature type="site" description="Important for autoinhibition of adenylyltransferase activity" evidence="2">
    <location>
        <position position="55"/>
    </location>
</feature>
<feature type="domain" description="Fido" evidence="3">
    <location>
        <begin position="104"/>
        <end position="260"/>
    </location>
</feature>
<dbReference type="SUPFAM" id="SSF140931">
    <property type="entry name" value="Fic-like"/>
    <property type="match status" value="1"/>
</dbReference>
<proteinExistence type="predicted"/>
<dbReference type="EMBL" id="MHCX01000031">
    <property type="protein sequence ID" value="OGY29269.1"/>
    <property type="molecule type" value="Genomic_DNA"/>
</dbReference>
<feature type="active site" evidence="1">
    <location>
        <position position="190"/>
    </location>
</feature>
<evidence type="ECO:0000313" key="4">
    <source>
        <dbReference type="EMBL" id="OGY29269.1"/>
    </source>
</evidence>
<evidence type="ECO:0000256" key="2">
    <source>
        <dbReference type="PIRSR" id="PIRSR640198-3"/>
    </source>
</evidence>
<evidence type="ECO:0000259" key="3">
    <source>
        <dbReference type="PROSITE" id="PS51459"/>
    </source>
</evidence>
<dbReference type="Pfam" id="PF02661">
    <property type="entry name" value="Fic"/>
    <property type="match status" value="1"/>
</dbReference>
<organism evidence="4 5">
    <name type="scientific">Candidatus Woykebacteria bacterium RIFCSPHIGHO2_02_FULL_43_16b</name>
    <dbReference type="NCBI Taxonomy" id="1802601"/>
    <lineage>
        <taxon>Bacteria</taxon>
        <taxon>Candidatus Woykeibacteriota</taxon>
    </lineage>
</organism>
<dbReference type="PANTHER" id="PTHR13504:SF38">
    <property type="entry name" value="FIDO DOMAIN-CONTAINING PROTEIN"/>
    <property type="match status" value="1"/>
</dbReference>
<dbReference type="InterPro" id="IPR036597">
    <property type="entry name" value="Fido-like_dom_sf"/>
</dbReference>
<protein>
    <recommendedName>
        <fullName evidence="3">Fido domain-containing protein</fullName>
    </recommendedName>
</protein>
<evidence type="ECO:0000313" key="5">
    <source>
        <dbReference type="Proteomes" id="UP000177821"/>
    </source>
</evidence>
<evidence type="ECO:0000256" key="1">
    <source>
        <dbReference type="PIRSR" id="PIRSR640198-1"/>
    </source>
</evidence>
<dbReference type="InterPro" id="IPR040198">
    <property type="entry name" value="Fido_containing"/>
</dbReference>
<gene>
    <name evidence="4" type="ORF">A3J50_03635</name>
</gene>
<dbReference type="InterPro" id="IPR003812">
    <property type="entry name" value="Fido"/>
</dbReference>